<dbReference type="GO" id="GO:0009767">
    <property type="term" value="P:photosynthetic electron transport chain"/>
    <property type="evidence" value="ECO:0007669"/>
    <property type="project" value="InterPro"/>
</dbReference>
<comment type="subunit">
    <text evidence="4">NDH is composed of at least 16 different subunits, 5 of which are encoded in the nucleus.</text>
</comment>
<name>A0AA88QI52_9ASTE</name>
<evidence type="ECO:0000313" key="22">
    <source>
        <dbReference type="EMBL" id="KAK2965091.1"/>
    </source>
</evidence>
<protein>
    <recommendedName>
        <fullName evidence="5">NAD(P)H-quinone oxidoreductase subunit 5, chloroplastic</fullName>
    </recommendedName>
    <alternativeName>
        <fullName evidence="17">NAD(P)H dehydrogenase subunit 5</fullName>
    </alternativeName>
    <alternativeName>
        <fullName evidence="16">NADH-plastoquinone oxidoreductase subunit 5</fullName>
    </alternativeName>
</protein>
<accession>A0AA88QI52</accession>
<evidence type="ECO:0000256" key="14">
    <source>
        <dbReference type="ARBA" id="ARBA00023078"/>
    </source>
</evidence>
<evidence type="ECO:0000313" key="23">
    <source>
        <dbReference type="Proteomes" id="UP001187471"/>
    </source>
</evidence>
<keyword evidence="6" id="KW-0934">Plastid</keyword>
<comment type="function">
    <text evidence="1">NDH shuttles electrons from NAD(P)H:plastoquinone, via FMN and iron-sulfur (Fe-S) centers, to quinones in the photosynthetic chain and possibly in a chloroplast respiratory chain. The immediate electron acceptor for the enzyme in this species is believed to be plastoquinone. Couples the redox reaction to proton translocation, and thus conserves the redox energy in a proton gradient.</text>
</comment>
<evidence type="ECO:0000256" key="1">
    <source>
        <dbReference type="ARBA" id="ARBA00004059"/>
    </source>
</evidence>
<dbReference type="AlphaFoldDB" id="A0AA88QI52"/>
<keyword evidence="15 20" id="KW-0472">Membrane</keyword>
<evidence type="ECO:0000256" key="10">
    <source>
        <dbReference type="ARBA" id="ARBA00022957"/>
    </source>
</evidence>
<sequence length="140" mass="15725">MNNNQSASFFSKKRYQIHENVRNMRQPFITITQFGNNKYFSYPYESDNTINKMTTILGIHLILLGIGAFLLVFKALYFGGVYDTWAPGGGDVRKITNLTLSPSIIFGYLLKSPFGGEGWIVSVDDLEDIMGHKKSNGSNT</sequence>
<comment type="caution">
    <text evidence="22">The sequence shown here is derived from an EMBL/GenBank/DDBJ whole genome shotgun (WGS) entry which is preliminary data.</text>
</comment>
<evidence type="ECO:0000256" key="7">
    <source>
        <dbReference type="ARBA" id="ARBA00022692"/>
    </source>
</evidence>
<dbReference type="GO" id="GO:0009535">
    <property type="term" value="C:chloroplast thylakoid membrane"/>
    <property type="evidence" value="ECO:0007669"/>
    <property type="project" value="UniProtKB-SubCell"/>
</dbReference>
<gene>
    <name evidence="22" type="ORF">RJ640_012565</name>
</gene>
<keyword evidence="10" id="KW-0618">Plastoquinone</keyword>
<dbReference type="EMBL" id="JAVXUO010003232">
    <property type="protein sequence ID" value="KAK2965091.1"/>
    <property type="molecule type" value="Genomic_DNA"/>
</dbReference>
<keyword evidence="9" id="KW-0521">NADP</keyword>
<comment type="subcellular location">
    <subcellularLocation>
        <location evidence="2">Plastid</location>
        <location evidence="2">Chloroplast thylakoid membrane</location>
        <topology evidence="2">Multi-pass membrane protein</topology>
    </subcellularLocation>
</comment>
<evidence type="ECO:0000256" key="13">
    <source>
        <dbReference type="ARBA" id="ARBA00023027"/>
    </source>
</evidence>
<keyword evidence="6" id="KW-0150">Chloroplast</keyword>
<evidence type="ECO:0000256" key="16">
    <source>
        <dbReference type="ARBA" id="ARBA00029876"/>
    </source>
</evidence>
<evidence type="ECO:0000256" key="6">
    <source>
        <dbReference type="ARBA" id="ARBA00022528"/>
    </source>
</evidence>
<keyword evidence="7 20" id="KW-0812">Transmembrane</keyword>
<feature type="domain" description="NADH:ubiquinone/plastoquinone oxidoreductase chloroplast chain 5 C-terminal" evidence="21">
    <location>
        <begin position="1"/>
        <end position="65"/>
    </location>
</feature>
<comment type="similarity">
    <text evidence="3">Belongs to the complex I subunit 5 family.</text>
</comment>
<proteinExistence type="inferred from homology"/>
<evidence type="ECO:0000256" key="8">
    <source>
        <dbReference type="ARBA" id="ARBA00022719"/>
    </source>
</evidence>
<evidence type="ECO:0000256" key="19">
    <source>
        <dbReference type="ARBA" id="ARBA00048026"/>
    </source>
</evidence>
<keyword evidence="14" id="KW-0793">Thylakoid</keyword>
<dbReference type="GO" id="GO:0048038">
    <property type="term" value="F:quinone binding"/>
    <property type="evidence" value="ECO:0007669"/>
    <property type="project" value="UniProtKB-KW"/>
</dbReference>
<dbReference type="InterPro" id="IPR036001">
    <property type="entry name" value="PS_II_antenna-like_sf"/>
</dbReference>
<evidence type="ECO:0000256" key="20">
    <source>
        <dbReference type="SAM" id="Phobius"/>
    </source>
</evidence>
<evidence type="ECO:0000256" key="3">
    <source>
        <dbReference type="ARBA" id="ARBA00008200"/>
    </source>
</evidence>
<evidence type="ECO:0000256" key="12">
    <source>
        <dbReference type="ARBA" id="ARBA00022989"/>
    </source>
</evidence>
<evidence type="ECO:0000256" key="4">
    <source>
        <dbReference type="ARBA" id="ARBA00011199"/>
    </source>
</evidence>
<dbReference type="Pfam" id="PF01010">
    <property type="entry name" value="Proton_antipo_C"/>
    <property type="match status" value="1"/>
</dbReference>
<reference evidence="22" key="1">
    <citation type="submission" date="2022-12" db="EMBL/GenBank/DDBJ databases">
        <title>Draft genome assemblies for two species of Escallonia (Escalloniales).</title>
        <authorList>
            <person name="Chanderbali A."/>
            <person name="Dervinis C."/>
            <person name="Anghel I."/>
            <person name="Soltis D."/>
            <person name="Soltis P."/>
            <person name="Zapata F."/>
        </authorList>
    </citation>
    <scope>NUCLEOTIDE SEQUENCE</scope>
    <source>
        <strain evidence="22">UCBG92.1500</strain>
        <tissue evidence="22">Leaf</tissue>
    </source>
</reference>
<organism evidence="22 23">
    <name type="scientific">Escallonia rubra</name>
    <dbReference type="NCBI Taxonomy" id="112253"/>
    <lineage>
        <taxon>Eukaryota</taxon>
        <taxon>Viridiplantae</taxon>
        <taxon>Streptophyta</taxon>
        <taxon>Embryophyta</taxon>
        <taxon>Tracheophyta</taxon>
        <taxon>Spermatophyta</taxon>
        <taxon>Magnoliopsida</taxon>
        <taxon>eudicotyledons</taxon>
        <taxon>Gunneridae</taxon>
        <taxon>Pentapetalae</taxon>
        <taxon>asterids</taxon>
        <taxon>campanulids</taxon>
        <taxon>Escalloniales</taxon>
        <taxon>Escalloniaceae</taxon>
        <taxon>Escallonia</taxon>
    </lineage>
</organism>
<comment type="catalytic activity">
    <reaction evidence="19">
        <text>a plastoquinone + NADH + (n+1) H(+)(in) = a plastoquinol + NAD(+) + n H(+)(out)</text>
        <dbReference type="Rhea" id="RHEA:42608"/>
        <dbReference type="Rhea" id="RHEA-COMP:9561"/>
        <dbReference type="Rhea" id="RHEA-COMP:9562"/>
        <dbReference type="ChEBI" id="CHEBI:15378"/>
        <dbReference type="ChEBI" id="CHEBI:17757"/>
        <dbReference type="ChEBI" id="CHEBI:57540"/>
        <dbReference type="ChEBI" id="CHEBI:57945"/>
        <dbReference type="ChEBI" id="CHEBI:62192"/>
    </reaction>
</comment>
<evidence type="ECO:0000256" key="5">
    <source>
        <dbReference type="ARBA" id="ARBA00018648"/>
    </source>
</evidence>
<feature type="transmembrane region" description="Helical" evidence="20">
    <location>
        <begin position="53"/>
        <end position="73"/>
    </location>
</feature>
<evidence type="ECO:0000256" key="2">
    <source>
        <dbReference type="ARBA" id="ARBA00004454"/>
    </source>
</evidence>
<evidence type="ECO:0000259" key="21">
    <source>
        <dbReference type="Pfam" id="PF01010"/>
    </source>
</evidence>
<keyword evidence="23" id="KW-1185">Reference proteome</keyword>
<dbReference type="Proteomes" id="UP001187471">
    <property type="component" value="Unassembled WGS sequence"/>
</dbReference>
<evidence type="ECO:0000256" key="15">
    <source>
        <dbReference type="ARBA" id="ARBA00023136"/>
    </source>
</evidence>
<dbReference type="GO" id="GO:0016168">
    <property type="term" value="F:chlorophyll binding"/>
    <property type="evidence" value="ECO:0007669"/>
    <property type="project" value="UniProtKB-KW"/>
</dbReference>
<comment type="catalytic activity">
    <reaction evidence="18">
        <text>a plastoquinone + NADPH + (n+1) H(+)(in) = a plastoquinol + NADP(+) + n H(+)(out)</text>
        <dbReference type="Rhea" id="RHEA:42612"/>
        <dbReference type="Rhea" id="RHEA-COMP:9561"/>
        <dbReference type="Rhea" id="RHEA-COMP:9562"/>
        <dbReference type="ChEBI" id="CHEBI:15378"/>
        <dbReference type="ChEBI" id="CHEBI:17757"/>
        <dbReference type="ChEBI" id="CHEBI:57783"/>
        <dbReference type="ChEBI" id="CHEBI:58349"/>
        <dbReference type="ChEBI" id="CHEBI:62192"/>
    </reaction>
</comment>
<evidence type="ECO:0000256" key="18">
    <source>
        <dbReference type="ARBA" id="ARBA00047726"/>
    </source>
</evidence>
<evidence type="ECO:0000256" key="17">
    <source>
        <dbReference type="ARBA" id="ARBA00031649"/>
    </source>
</evidence>
<keyword evidence="11" id="KW-1278">Translocase</keyword>
<dbReference type="SUPFAM" id="SSF161077">
    <property type="entry name" value="Photosystem II antenna protein-like"/>
    <property type="match status" value="1"/>
</dbReference>
<evidence type="ECO:0000256" key="9">
    <source>
        <dbReference type="ARBA" id="ARBA00022857"/>
    </source>
</evidence>
<keyword evidence="12 20" id="KW-1133">Transmembrane helix</keyword>
<evidence type="ECO:0000256" key="11">
    <source>
        <dbReference type="ARBA" id="ARBA00022967"/>
    </source>
</evidence>
<keyword evidence="13" id="KW-0520">NAD</keyword>
<dbReference type="GO" id="GO:0009523">
    <property type="term" value="C:photosystem II"/>
    <property type="evidence" value="ECO:0007669"/>
    <property type="project" value="UniProtKB-KW"/>
</dbReference>
<dbReference type="InterPro" id="IPR002128">
    <property type="entry name" value="NADH_UbQ_OxRdtase_chlpt_su5_C"/>
</dbReference>
<keyword evidence="8" id="KW-0874">Quinone</keyword>